<dbReference type="EMBL" id="VSRR010072174">
    <property type="protein sequence ID" value="MPC86676.1"/>
    <property type="molecule type" value="Genomic_DNA"/>
</dbReference>
<dbReference type="Proteomes" id="UP000324222">
    <property type="component" value="Unassembled WGS sequence"/>
</dbReference>
<organism evidence="2 3">
    <name type="scientific">Portunus trituberculatus</name>
    <name type="common">Swimming crab</name>
    <name type="synonym">Neptunus trituberculatus</name>
    <dbReference type="NCBI Taxonomy" id="210409"/>
    <lineage>
        <taxon>Eukaryota</taxon>
        <taxon>Metazoa</taxon>
        <taxon>Ecdysozoa</taxon>
        <taxon>Arthropoda</taxon>
        <taxon>Crustacea</taxon>
        <taxon>Multicrustacea</taxon>
        <taxon>Malacostraca</taxon>
        <taxon>Eumalacostraca</taxon>
        <taxon>Eucarida</taxon>
        <taxon>Decapoda</taxon>
        <taxon>Pleocyemata</taxon>
        <taxon>Brachyura</taxon>
        <taxon>Eubrachyura</taxon>
        <taxon>Portunoidea</taxon>
        <taxon>Portunidae</taxon>
        <taxon>Portuninae</taxon>
        <taxon>Portunus</taxon>
    </lineage>
</organism>
<evidence type="ECO:0000256" key="1">
    <source>
        <dbReference type="SAM" id="SignalP"/>
    </source>
</evidence>
<keyword evidence="1" id="KW-0732">Signal</keyword>
<evidence type="ECO:0000313" key="3">
    <source>
        <dbReference type="Proteomes" id="UP000324222"/>
    </source>
</evidence>
<feature type="chain" id="PRO_5022882813" description="Secreted protein" evidence="1">
    <location>
        <begin position="20"/>
        <end position="70"/>
    </location>
</feature>
<feature type="signal peptide" evidence="1">
    <location>
        <begin position="1"/>
        <end position="19"/>
    </location>
</feature>
<evidence type="ECO:0000313" key="2">
    <source>
        <dbReference type="EMBL" id="MPC86676.1"/>
    </source>
</evidence>
<reference evidence="2 3" key="1">
    <citation type="submission" date="2019-05" db="EMBL/GenBank/DDBJ databases">
        <title>Another draft genome of Portunus trituberculatus and its Hox gene families provides insights of decapod evolution.</title>
        <authorList>
            <person name="Jeong J.-H."/>
            <person name="Song I."/>
            <person name="Kim S."/>
            <person name="Choi T."/>
            <person name="Kim D."/>
            <person name="Ryu S."/>
            <person name="Kim W."/>
        </authorList>
    </citation>
    <scope>NUCLEOTIDE SEQUENCE [LARGE SCALE GENOMIC DNA]</scope>
    <source>
        <tissue evidence="2">Muscle</tissue>
    </source>
</reference>
<comment type="caution">
    <text evidence="2">The sequence shown here is derived from an EMBL/GenBank/DDBJ whole genome shotgun (WGS) entry which is preliminary data.</text>
</comment>
<protein>
    <recommendedName>
        <fullName evidence="4">Secreted protein</fullName>
    </recommendedName>
</protein>
<sequence>MMPPTCRAPLLFPVRLGLGASCSSVSLYHARDLSVSAARISWCASSARRFPYEPERAGTAGRTRNIFQTR</sequence>
<dbReference type="AlphaFoldDB" id="A0A5B7IYD7"/>
<proteinExistence type="predicted"/>
<keyword evidence="3" id="KW-1185">Reference proteome</keyword>
<accession>A0A5B7IYD7</accession>
<gene>
    <name evidence="2" type="ORF">E2C01_081512</name>
</gene>
<evidence type="ECO:0008006" key="4">
    <source>
        <dbReference type="Google" id="ProtNLM"/>
    </source>
</evidence>
<name>A0A5B7IYD7_PORTR</name>